<dbReference type="SUPFAM" id="SSF53300">
    <property type="entry name" value="vWA-like"/>
    <property type="match status" value="1"/>
</dbReference>
<sequence length="618" mass="67815">MDIENKKVDLVFLIDSSDSMKDEAAALSEKLNAAIEEANKACPSDLRVEFLGIEGTFANSKFDKTVRNYLTETLGVDDGLIKSRKYAAIGNPAQEDVAPAAEDIIKSYDWRAGAEKNLFVLGDESLYGGEMVLNEERIKACDDAISAALDHAVKVHTYLGTPHQTLPYPTPADERAMIKEYKRLALRTGGEHYIYTKGIADFIQVLKDTICASKVPHEDSVDEKKEEADKLEGKETPDKPDNTGPGSSGLCGQAADIVRAVNTLADVLKGLVESCGPQRAGNCTCHEKPLAKPQQTGCKCEGEPAAKKPEPAPQSDSLTQKPPVSPPPAPASQDESTQKQPDQPISPPVVPAPPQYTEIDELLAIAINENSQDGSDIYSHDPQTGKILKKVVDNNRNIGQSNALTTDGYSYYFWSNQRKAYREKDGKREEIPGLSGKKIDGMAFRKDNTGFMFTDSANQVYYYQHDPATLNMKRSDSHRLQVTPGPGESVVAFGRADSQKVTDMAFDSANRAYFIGLQGRLWVVEDTSSTTSWLTRYLFQFEQLESGAETQFTGITFDSQGYVYLCGRQINGGVSRRFIAKGRLEDKGKLTLLYKGDPGGYANITTRAFPDIAEEVLK</sequence>
<proteinExistence type="predicted"/>
<name>A0A9E6P2C8_9PSED</name>
<feature type="compositionally biased region" description="Basic and acidic residues" evidence="1">
    <location>
        <begin position="216"/>
        <end position="241"/>
    </location>
</feature>
<reference evidence="2 3" key="1">
    <citation type="journal article" date="2020" name="Microorganisms">
        <title>Reliable Identification of Environmental Pseudomonas Isolates Using the rpoD Gene.</title>
        <authorList>
            <consortium name="The Broad Institute Genome Sequencing Platform"/>
            <person name="Girard L."/>
            <person name="Lood C."/>
            <person name="Rokni-Zadeh H."/>
            <person name="van Noort V."/>
            <person name="Lavigne R."/>
            <person name="De Mot R."/>
        </authorList>
    </citation>
    <scope>NUCLEOTIDE SEQUENCE [LARGE SCALE GENOMIC DNA]</scope>
    <source>
        <strain evidence="2 3">SWRI65</strain>
    </source>
</reference>
<dbReference type="InterPro" id="IPR011042">
    <property type="entry name" value="6-blade_b-propeller_TolB-like"/>
</dbReference>
<dbReference type="Gene3D" id="2.120.10.30">
    <property type="entry name" value="TolB, C-terminal domain"/>
    <property type="match status" value="1"/>
</dbReference>
<dbReference type="Gene3D" id="3.40.50.410">
    <property type="entry name" value="von Willebrand factor, type A domain"/>
    <property type="match status" value="1"/>
</dbReference>
<reference evidence="2 3" key="2">
    <citation type="journal article" date="2021" name="Microorganisms">
        <title>The Ever-Expanding Pseudomonas Genus: Description of 43 New Species and Partition of the Pseudomonas putida Group.</title>
        <authorList>
            <person name="Girard L."/>
            <person name="Lood C."/>
            <person name="Hofte M."/>
            <person name="Vandamme P."/>
            <person name="Rokni-Zadeh H."/>
            <person name="van Noort V."/>
            <person name="Lavigne R."/>
            <person name="De Mot R."/>
        </authorList>
    </citation>
    <scope>NUCLEOTIDE SEQUENCE [LARGE SCALE GENOMIC DNA]</scope>
    <source>
        <strain evidence="2 3">SWRI65</strain>
    </source>
</reference>
<feature type="region of interest" description="Disordered" evidence="1">
    <location>
        <begin position="216"/>
        <end position="250"/>
    </location>
</feature>
<dbReference type="AlphaFoldDB" id="A0A9E6P2C8"/>
<evidence type="ECO:0008006" key="4">
    <source>
        <dbReference type="Google" id="ProtNLM"/>
    </source>
</evidence>
<dbReference type="SUPFAM" id="SSF63829">
    <property type="entry name" value="Calcium-dependent phosphotriesterase"/>
    <property type="match status" value="1"/>
</dbReference>
<organism evidence="2 3">
    <name type="scientific">Pseudomonas hamedanensis</name>
    <dbReference type="NCBI Taxonomy" id="2745504"/>
    <lineage>
        <taxon>Bacteria</taxon>
        <taxon>Pseudomonadati</taxon>
        <taxon>Pseudomonadota</taxon>
        <taxon>Gammaproteobacteria</taxon>
        <taxon>Pseudomonadales</taxon>
        <taxon>Pseudomonadaceae</taxon>
        <taxon>Pseudomonas</taxon>
    </lineage>
</organism>
<evidence type="ECO:0000313" key="2">
    <source>
        <dbReference type="EMBL" id="QXI18241.1"/>
    </source>
</evidence>
<evidence type="ECO:0000256" key="1">
    <source>
        <dbReference type="SAM" id="MobiDB-lite"/>
    </source>
</evidence>
<protein>
    <recommendedName>
        <fullName evidence="4">VWFA domain-containing protein</fullName>
    </recommendedName>
</protein>
<evidence type="ECO:0000313" key="3">
    <source>
        <dbReference type="Proteomes" id="UP000631521"/>
    </source>
</evidence>
<dbReference type="RefSeq" id="WP_186548203.1">
    <property type="nucleotide sequence ID" value="NZ_CP077091.1"/>
</dbReference>
<dbReference type="EMBL" id="CP077091">
    <property type="protein sequence ID" value="QXI18241.1"/>
    <property type="molecule type" value="Genomic_DNA"/>
</dbReference>
<accession>A0A9E6P2C8</accession>
<dbReference type="KEGG" id="phv:HU739_004405"/>
<gene>
    <name evidence="2" type="ORF">HU739_004405</name>
</gene>
<feature type="compositionally biased region" description="Basic and acidic residues" evidence="1">
    <location>
        <begin position="300"/>
        <end position="310"/>
    </location>
</feature>
<dbReference type="InterPro" id="IPR036465">
    <property type="entry name" value="vWFA_dom_sf"/>
</dbReference>
<feature type="region of interest" description="Disordered" evidence="1">
    <location>
        <begin position="286"/>
        <end position="354"/>
    </location>
</feature>
<keyword evidence="3" id="KW-1185">Reference proteome</keyword>
<dbReference type="Proteomes" id="UP000631521">
    <property type="component" value="Chromosome"/>
</dbReference>
<feature type="compositionally biased region" description="Pro residues" evidence="1">
    <location>
        <begin position="344"/>
        <end position="354"/>
    </location>
</feature>